<keyword evidence="3 5" id="KW-0274">FAD</keyword>
<evidence type="ECO:0000256" key="5">
    <source>
        <dbReference type="RuleBase" id="RU361177"/>
    </source>
</evidence>
<accession>A0A1D6P494</accession>
<name>A0A1D6P494_MAIZE</name>
<dbReference type="AlphaFoldDB" id="A0A1D6P494"/>
<dbReference type="InParanoid" id="A0A1D6P494"/>
<dbReference type="SUPFAM" id="SSF51905">
    <property type="entry name" value="FAD/NAD(P)-binding domain"/>
    <property type="match status" value="1"/>
</dbReference>
<keyword evidence="5 6" id="KW-0503">Monooxygenase</keyword>
<comment type="cofactor">
    <cofactor evidence="5">
        <name>FAD</name>
        <dbReference type="ChEBI" id="CHEBI:57692"/>
    </cofactor>
</comment>
<comment type="similarity">
    <text evidence="1 5">Belongs to the FMO family.</text>
</comment>
<keyword evidence="4 5" id="KW-0560">Oxidoreductase</keyword>
<dbReference type="Pfam" id="PF00743">
    <property type="entry name" value="FMO-like"/>
    <property type="match status" value="1"/>
</dbReference>
<dbReference type="GO" id="GO:0004499">
    <property type="term" value="F:N,N-dimethylaniline monooxygenase activity"/>
    <property type="evidence" value="ECO:0007669"/>
    <property type="project" value="InterPro"/>
</dbReference>
<dbReference type="FunFam" id="3.50.50.60:FF:000580">
    <property type="entry name" value="Flavin-containing monooxygenase"/>
    <property type="match status" value="1"/>
</dbReference>
<dbReference type="GO" id="GO:0050660">
    <property type="term" value="F:flavin adenine dinucleotide binding"/>
    <property type="evidence" value="ECO:0007669"/>
    <property type="project" value="InterPro"/>
</dbReference>
<evidence type="ECO:0000256" key="1">
    <source>
        <dbReference type="ARBA" id="ARBA00009183"/>
    </source>
</evidence>
<dbReference type="InterPro" id="IPR020946">
    <property type="entry name" value="Flavin_mOase-like"/>
</dbReference>
<dbReference type="PANTHER" id="PTHR23023">
    <property type="entry name" value="DIMETHYLANILINE MONOOXYGENASE"/>
    <property type="match status" value="1"/>
</dbReference>
<evidence type="ECO:0000256" key="3">
    <source>
        <dbReference type="ARBA" id="ARBA00022827"/>
    </source>
</evidence>
<dbReference type="SMR" id="A0A1D6P494"/>
<evidence type="ECO:0000256" key="2">
    <source>
        <dbReference type="ARBA" id="ARBA00022630"/>
    </source>
</evidence>
<proteinExistence type="inferred from homology"/>
<dbReference type="InterPro" id="IPR036188">
    <property type="entry name" value="FAD/NAD-bd_sf"/>
</dbReference>
<reference evidence="6" key="1">
    <citation type="submission" date="2015-12" db="EMBL/GenBank/DDBJ databases">
        <title>Update maize B73 reference genome by single molecule sequencing technologies.</title>
        <authorList>
            <consortium name="Maize Genome Sequencing Project"/>
            <person name="Ware D."/>
        </authorList>
    </citation>
    <scope>NUCLEOTIDE SEQUENCE</scope>
    <source>
        <tissue evidence="6">Seedling</tissue>
    </source>
</reference>
<evidence type="ECO:0000313" key="6">
    <source>
        <dbReference type="EMBL" id="AQL04778.1"/>
    </source>
</evidence>
<dbReference type="EC" id="1.-.-.-" evidence="5"/>
<protein>
    <recommendedName>
        <fullName evidence="5">Flavin-containing monooxygenase</fullName>
        <ecNumber evidence="5">1.-.-.-</ecNumber>
    </recommendedName>
</protein>
<dbReference type="Gene3D" id="3.50.50.60">
    <property type="entry name" value="FAD/NAD(P)-binding domain"/>
    <property type="match status" value="1"/>
</dbReference>
<gene>
    <name evidence="6" type="ORF">ZEAMMB73_Zm00001d046637</name>
</gene>
<evidence type="ECO:0000256" key="4">
    <source>
        <dbReference type="ARBA" id="ARBA00023002"/>
    </source>
</evidence>
<dbReference type="InterPro" id="IPR050346">
    <property type="entry name" value="FMO-like"/>
</dbReference>
<organism evidence="6">
    <name type="scientific">Zea mays</name>
    <name type="common">Maize</name>
    <dbReference type="NCBI Taxonomy" id="4577"/>
    <lineage>
        <taxon>Eukaryota</taxon>
        <taxon>Viridiplantae</taxon>
        <taxon>Streptophyta</taxon>
        <taxon>Embryophyta</taxon>
        <taxon>Tracheophyta</taxon>
        <taxon>Spermatophyta</taxon>
        <taxon>Magnoliopsida</taxon>
        <taxon>Liliopsida</taxon>
        <taxon>Poales</taxon>
        <taxon>Poaceae</taxon>
        <taxon>PACMAD clade</taxon>
        <taxon>Panicoideae</taxon>
        <taxon>Andropogonodae</taxon>
        <taxon>Andropogoneae</taxon>
        <taxon>Tripsacinae</taxon>
        <taxon>Zea</taxon>
    </lineage>
</organism>
<dbReference type="EMBL" id="CM000785">
    <property type="protein sequence ID" value="AQL04778.1"/>
    <property type="molecule type" value="Genomic_DNA"/>
</dbReference>
<sequence>MGVSPSPLSQTADTRRFPRHQEVLRYIQAFARRFQLDGIIRLCTEVLAVSKDNDEGSSGGWMVRWRRNVVGDESEQEQEGEEVFDAVVVCNGHYTEPRTAADSIPGLDAWPPGKQMRGQRR</sequence>
<dbReference type="GO" id="GO:0050661">
    <property type="term" value="F:NADP binding"/>
    <property type="evidence" value="ECO:0007669"/>
    <property type="project" value="InterPro"/>
</dbReference>
<keyword evidence="2 5" id="KW-0285">Flavoprotein</keyword>